<evidence type="ECO:0000313" key="2">
    <source>
        <dbReference type="EMBL" id="GAF84978.1"/>
    </source>
</evidence>
<feature type="non-terminal residue" evidence="2">
    <location>
        <position position="1"/>
    </location>
</feature>
<proteinExistence type="predicted"/>
<keyword evidence="1" id="KW-0472">Membrane</keyword>
<dbReference type="AlphaFoldDB" id="X0SUY4"/>
<feature type="transmembrane region" description="Helical" evidence="1">
    <location>
        <begin position="97"/>
        <end position="115"/>
    </location>
</feature>
<organism evidence="2">
    <name type="scientific">marine sediment metagenome</name>
    <dbReference type="NCBI Taxonomy" id="412755"/>
    <lineage>
        <taxon>unclassified sequences</taxon>
        <taxon>metagenomes</taxon>
        <taxon>ecological metagenomes</taxon>
    </lineage>
</organism>
<accession>X0SUY4</accession>
<feature type="transmembrane region" description="Helical" evidence="1">
    <location>
        <begin position="165"/>
        <end position="183"/>
    </location>
</feature>
<keyword evidence="1" id="KW-0812">Transmembrane</keyword>
<feature type="transmembrane region" description="Helical" evidence="1">
    <location>
        <begin position="127"/>
        <end position="145"/>
    </location>
</feature>
<feature type="transmembrane region" description="Helical" evidence="1">
    <location>
        <begin position="67"/>
        <end position="85"/>
    </location>
</feature>
<gene>
    <name evidence="2" type="ORF">S01H1_07068</name>
</gene>
<protein>
    <submittedName>
        <fullName evidence="2">Uncharacterized protein</fullName>
    </submittedName>
</protein>
<dbReference type="EMBL" id="BARS01003646">
    <property type="protein sequence ID" value="GAF84978.1"/>
    <property type="molecule type" value="Genomic_DNA"/>
</dbReference>
<sequence length="281" mass="32464">AVPYMKCTGQSINPKVKYIMKSFSFHTLPDRTDASTVNIVAPNFNYNAAEVVSPNVLEALSEIFKTIGENLMWFFMLPLVIGLYYRLRVNAKFEEQFLITVFVLANVTMMVLQHCYCTPGISRRWSLSLIALTVFYVPVGLQVLGDWLSSRFYKSQGENKENPQLWFFILLVVGVAICLPKLFRPIGIDKNGYKKASRWLNENTVEDAIVAVPDKRISFYAERKGLIYDKKVPKRAKYIVEIVKDENERLKFAMAVQEKYSGWVDKQKERGKRLVIYKVMQ</sequence>
<comment type="caution">
    <text evidence="2">The sequence shown here is derived from an EMBL/GenBank/DDBJ whole genome shotgun (WGS) entry which is preliminary data.</text>
</comment>
<evidence type="ECO:0000256" key="1">
    <source>
        <dbReference type="SAM" id="Phobius"/>
    </source>
</evidence>
<keyword evidence="1" id="KW-1133">Transmembrane helix</keyword>
<name>X0SUY4_9ZZZZ</name>
<reference evidence="2" key="1">
    <citation type="journal article" date="2014" name="Front. Microbiol.">
        <title>High frequency of phylogenetically diverse reductive dehalogenase-homologous genes in deep subseafloor sedimentary metagenomes.</title>
        <authorList>
            <person name="Kawai M."/>
            <person name="Futagami T."/>
            <person name="Toyoda A."/>
            <person name="Takaki Y."/>
            <person name="Nishi S."/>
            <person name="Hori S."/>
            <person name="Arai W."/>
            <person name="Tsubouchi T."/>
            <person name="Morono Y."/>
            <person name="Uchiyama I."/>
            <person name="Ito T."/>
            <person name="Fujiyama A."/>
            <person name="Inagaki F."/>
            <person name="Takami H."/>
        </authorList>
    </citation>
    <scope>NUCLEOTIDE SEQUENCE</scope>
    <source>
        <strain evidence="2">Expedition CK06-06</strain>
    </source>
</reference>